<feature type="domain" description="CARD" evidence="3">
    <location>
        <begin position="145"/>
        <end position="241"/>
    </location>
</feature>
<dbReference type="PROSITE" id="PS50209">
    <property type="entry name" value="CARD"/>
    <property type="match status" value="1"/>
</dbReference>
<name>A0ABD1KCA4_9TELE</name>
<dbReference type="InterPro" id="IPR001315">
    <property type="entry name" value="CARD"/>
</dbReference>
<feature type="region of interest" description="Disordered" evidence="1">
    <location>
        <begin position="110"/>
        <end position="148"/>
    </location>
</feature>
<reference evidence="4 5" key="1">
    <citation type="submission" date="2024-09" db="EMBL/GenBank/DDBJ databases">
        <title>A chromosome-level genome assembly of Gray's grenadier anchovy, Coilia grayii.</title>
        <authorList>
            <person name="Fu Z."/>
        </authorList>
    </citation>
    <scope>NUCLEOTIDE SEQUENCE [LARGE SCALE GENOMIC DNA]</scope>
    <source>
        <strain evidence="4">G4</strain>
        <tissue evidence="4">Muscle</tissue>
    </source>
</reference>
<keyword evidence="5" id="KW-1185">Reference proteome</keyword>
<dbReference type="Gene3D" id="1.10.533.10">
    <property type="entry name" value="Death Domain, Fas"/>
    <property type="match status" value="1"/>
</dbReference>
<proteinExistence type="predicted"/>
<organism evidence="4 5">
    <name type="scientific">Coilia grayii</name>
    <name type="common">Gray's grenadier anchovy</name>
    <dbReference type="NCBI Taxonomy" id="363190"/>
    <lineage>
        <taxon>Eukaryota</taxon>
        <taxon>Metazoa</taxon>
        <taxon>Chordata</taxon>
        <taxon>Craniata</taxon>
        <taxon>Vertebrata</taxon>
        <taxon>Euteleostomi</taxon>
        <taxon>Actinopterygii</taxon>
        <taxon>Neopterygii</taxon>
        <taxon>Teleostei</taxon>
        <taxon>Clupei</taxon>
        <taxon>Clupeiformes</taxon>
        <taxon>Clupeoidei</taxon>
        <taxon>Engraulidae</taxon>
        <taxon>Coilinae</taxon>
        <taxon>Coilia</taxon>
    </lineage>
</organism>
<dbReference type="AlphaFoldDB" id="A0ABD1KCA4"/>
<protein>
    <recommendedName>
        <fullName evidence="3">CARD domain-containing protein</fullName>
    </recommendedName>
</protein>
<sequence length="241" mass="28357">MFFPPHILSSFFSLFWKCRLTVGITAALLRSSLNMGNAPLESSMGDDLRCTGCRCVLSPCTSFSDYQKQYLHEMYVYVYNRGQYFREVGHDNAYKCHTCFFKPIKEKEQRQREEQRRRDEERKTEDEKKIEEERKRGGKKRECNKTVSSTDRVRQARGELIKRMGEACLKTLLDGLQTPMSDGREVLKPREREQVLQSHRVIHDQVTCLVDMVYNKGDRACERFISLLRREEYGLCEELGL</sequence>
<dbReference type="InterPro" id="IPR011029">
    <property type="entry name" value="DEATH-like_dom_sf"/>
</dbReference>
<evidence type="ECO:0000313" key="4">
    <source>
        <dbReference type="EMBL" id="KAL2096792.1"/>
    </source>
</evidence>
<dbReference type="SUPFAM" id="SSF47986">
    <property type="entry name" value="DEATH domain"/>
    <property type="match status" value="1"/>
</dbReference>
<evidence type="ECO:0000256" key="2">
    <source>
        <dbReference type="SAM" id="SignalP"/>
    </source>
</evidence>
<dbReference type="EMBL" id="JBHFQA010000006">
    <property type="protein sequence ID" value="KAL2096792.1"/>
    <property type="molecule type" value="Genomic_DNA"/>
</dbReference>
<dbReference type="Pfam" id="PF00619">
    <property type="entry name" value="CARD"/>
    <property type="match status" value="1"/>
</dbReference>
<feature type="chain" id="PRO_5044867123" description="CARD domain-containing protein" evidence="2">
    <location>
        <begin position="24"/>
        <end position="241"/>
    </location>
</feature>
<feature type="compositionally biased region" description="Basic and acidic residues" evidence="1">
    <location>
        <begin position="110"/>
        <end position="144"/>
    </location>
</feature>
<feature type="signal peptide" evidence="2">
    <location>
        <begin position="1"/>
        <end position="23"/>
    </location>
</feature>
<evidence type="ECO:0000256" key="1">
    <source>
        <dbReference type="SAM" id="MobiDB-lite"/>
    </source>
</evidence>
<evidence type="ECO:0000259" key="3">
    <source>
        <dbReference type="PROSITE" id="PS50209"/>
    </source>
</evidence>
<keyword evidence="2" id="KW-0732">Signal</keyword>
<evidence type="ECO:0000313" key="5">
    <source>
        <dbReference type="Proteomes" id="UP001591681"/>
    </source>
</evidence>
<gene>
    <name evidence="4" type="ORF">ACEWY4_005999</name>
</gene>
<dbReference type="Proteomes" id="UP001591681">
    <property type="component" value="Unassembled WGS sequence"/>
</dbReference>
<comment type="caution">
    <text evidence="4">The sequence shown here is derived from an EMBL/GenBank/DDBJ whole genome shotgun (WGS) entry which is preliminary data.</text>
</comment>
<accession>A0ABD1KCA4</accession>